<dbReference type="EMBL" id="MU150532">
    <property type="protein sequence ID" value="KAF9455754.1"/>
    <property type="molecule type" value="Genomic_DNA"/>
</dbReference>
<evidence type="ECO:0000313" key="3">
    <source>
        <dbReference type="Proteomes" id="UP000807353"/>
    </source>
</evidence>
<accession>A0A9P6CC54</accession>
<reference evidence="2" key="1">
    <citation type="submission" date="2020-11" db="EMBL/GenBank/DDBJ databases">
        <authorList>
            <consortium name="DOE Joint Genome Institute"/>
            <person name="Ahrendt S."/>
            <person name="Riley R."/>
            <person name="Andreopoulos W."/>
            <person name="Labutti K."/>
            <person name="Pangilinan J."/>
            <person name="Ruiz-Duenas F.J."/>
            <person name="Barrasa J.M."/>
            <person name="Sanchez-Garcia M."/>
            <person name="Camarero S."/>
            <person name="Miyauchi S."/>
            <person name="Serrano A."/>
            <person name="Linde D."/>
            <person name="Babiker R."/>
            <person name="Drula E."/>
            <person name="Ayuso-Fernandez I."/>
            <person name="Pacheco R."/>
            <person name="Padilla G."/>
            <person name="Ferreira P."/>
            <person name="Barriuso J."/>
            <person name="Kellner H."/>
            <person name="Castanera R."/>
            <person name="Alfaro M."/>
            <person name="Ramirez L."/>
            <person name="Pisabarro A.G."/>
            <person name="Kuo A."/>
            <person name="Tritt A."/>
            <person name="Lipzen A."/>
            <person name="He G."/>
            <person name="Yan M."/>
            <person name="Ng V."/>
            <person name="Cullen D."/>
            <person name="Martin F."/>
            <person name="Rosso M.-N."/>
            <person name="Henrissat B."/>
            <person name="Hibbett D."/>
            <person name="Martinez A.T."/>
            <person name="Grigoriev I.V."/>
        </authorList>
    </citation>
    <scope>NUCLEOTIDE SEQUENCE</scope>
    <source>
        <strain evidence="2">CBS 247.69</strain>
    </source>
</reference>
<protein>
    <submittedName>
        <fullName evidence="2">Uncharacterized protein</fullName>
    </submittedName>
</protein>
<sequence>MPRSNNAPPTTPITPSTTAPIAPPATAPSTTHPISPAKGWTTSGQHRGTPLRGKSIRMHAAPTTSPPAPPSSSKRLAWQVQAVFQTTKTRRGSRGGTVGEGLRTGCKPSERKYRPVLYSPPHVSTESVWILAVHAD</sequence>
<dbReference type="AlphaFoldDB" id="A0A9P6CC54"/>
<evidence type="ECO:0000313" key="2">
    <source>
        <dbReference type="EMBL" id="KAF9455754.1"/>
    </source>
</evidence>
<feature type="region of interest" description="Disordered" evidence="1">
    <location>
        <begin position="87"/>
        <end position="107"/>
    </location>
</feature>
<name>A0A9P6CC54_9AGAR</name>
<dbReference type="Proteomes" id="UP000807353">
    <property type="component" value="Unassembled WGS sequence"/>
</dbReference>
<proteinExistence type="predicted"/>
<feature type="compositionally biased region" description="Low complexity" evidence="1">
    <location>
        <begin position="27"/>
        <end position="37"/>
    </location>
</feature>
<comment type="caution">
    <text evidence="2">The sequence shown here is derived from an EMBL/GenBank/DDBJ whole genome shotgun (WGS) entry which is preliminary data.</text>
</comment>
<organism evidence="2 3">
    <name type="scientific">Collybia nuda</name>
    <dbReference type="NCBI Taxonomy" id="64659"/>
    <lineage>
        <taxon>Eukaryota</taxon>
        <taxon>Fungi</taxon>
        <taxon>Dikarya</taxon>
        <taxon>Basidiomycota</taxon>
        <taxon>Agaricomycotina</taxon>
        <taxon>Agaricomycetes</taxon>
        <taxon>Agaricomycetidae</taxon>
        <taxon>Agaricales</taxon>
        <taxon>Tricholomatineae</taxon>
        <taxon>Clitocybaceae</taxon>
        <taxon>Collybia</taxon>
    </lineage>
</organism>
<evidence type="ECO:0000256" key="1">
    <source>
        <dbReference type="SAM" id="MobiDB-lite"/>
    </source>
</evidence>
<feature type="region of interest" description="Disordered" evidence="1">
    <location>
        <begin position="1"/>
        <end position="75"/>
    </location>
</feature>
<keyword evidence="3" id="KW-1185">Reference proteome</keyword>
<gene>
    <name evidence="2" type="ORF">BDZ94DRAFT_1315863</name>
</gene>